<gene>
    <name evidence="1" type="ORF">DBZ45_20595</name>
</gene>
<organism evidence="1 2">
    <name type="scientific">Arthrobacter globiformis</name>
    <dbReference type="NCBI Taxonomy" id="1665"/>
    <lineage>
        <taxon>Bacteria</taxon>
        <taxon>Bacillati</taxon>
        <taxon>Actinomycetota</taxon>
        <taxon>Actinomycetes</taxon>
        <taxon>Micrococcales</taxon>
        <taxon>Micrococcaceae</taxon>
        <taxon>Arthrobacter</taxon>
    </lineage>
</organism>
<dbReference type="RefSeq" id="WP_111905682.1">
    <property type="nucleotide sequence ID" value="NZ_QLNP01000104.1"/>
</dbReference>
<evidence type="ECO:0000313" key="1">
    <source>
        <dbReference type="EMBL" id="RAM35430.1"/>
    </source>
</evidence>
<dbReference type="EMBL" id="QLNP01000104">
    <property type="protein sequence ID" value="RAM35430.1"/>
    <property type="molecule type" value="Genomic_DNA"/>
</dbReference>
<dbReference type="Proteomes" id="UP000249166">
    <property type="component" value="Unassembled WGS sequence"/>
</dbReference>
<sequence length="119" mass="12838">MNEKLRVLVSVDLDGAKAQVKTQGHVTVQSIQGLYDVMKRADALVPGLALELDMTLAEVEPQAMEELRGCARSHHLPLQVDPLQRNYRFSILAPKLPAPKIAAPKLVTLPVAAPVLAAA</sequence>
<evidence type="ECO:0000313" key="2">
    <source>
        <dbReference type="Proteomes" id="UP000249166"/>
    </source>
</evidence>
<accession>A0A328HDG1</accession>
<dbReference type="OrthoDB" id="4964550at2"/>
<protein>
    <submittedName>
        <fullName evidence="1">Uncharacterized protein</fullName>
    </submittedName>
</protein>
<reference evidence="1 2" key="1">
    <citation type="submission" date="2018-04" db="EMBL/GenBank/DDBJ databases">
        <title>Bacteria isolated from cave deposits of Manipur.</title>
        <authorList>
            <person name="Sahoo D."/>
            <person name="Sarangthem I."/>
            <person name="Nandeibam J."/>
        </authorList>
    </citation>
    <scope>NUCLEOTIDE SEQUENCE [LARGE SCALE GENOMIC DNA]</scope>
    <source>
        <strain evidence="2">mrc11</strain>
    </source>
</reference>
<name>A0A328HDG1_ARTGO</name>
<comment type="caution">
    <text evidence="1">The sequence shown here is derived from an EMBL/GenBank/DDBJ whole genome shotgun (WGS) entry which is preliminary data.</text>
</comment>
<proteinExistence type="predicted"/>
<dbReference type="AlphaFoldDB" id="A0A328HDG1"/>